<feature type="region of interest" description="Disordered" evidence="1">
    <location>
        <begin position="1"/>
        <end position="28"/>
    </location>
</feature>
<feature type="compositionally biased region" description="Basic residues" evidence="1">
    <location>
        <begin position="16"/>
        <end position="28"/>
    </location>
</feature>
<dbReference type="VEuPathDB" id="TrichDB:TVAGG3_0916800"/>
<evidence type="ECO:0000313" key="2">
    <source>
        <dbReference type="EMBL" id="EAX98147.1"/>
    </source>
</evidence>
<accession>A2FAD0</accession>
<protein>
    <submittedName>
        <fullName evidence="2">Uncharacterized protein</fullName>
    </submittedName>
</protein>
<keyword evidence="3" id="KW-1185">Reference proteome</keyword>
<reference evidence="2" key="2">
    <citation type="journal article" date="2007" name="Science">
        <title>Draft genome sequence of the sexually transmitted pathogen Trichomonas vaginalis.</title>
        <authorList>
            <person name="Carlton J.M."/>
            <person name="Hirt R.P."/>
            <person name="Silva J.C."/>
            <person name="Delcher A.L."/>
            <person name="Schatz M."/>
            <person name="Zhao Q."/>
            <person name="Wortman J.R."/>
            <person name="Bidwell S.L."/>
            <person name="Alsmark U.C.M."/>
            <person name="Besteiro S."/>
            <person name="Sicheritz-Ponten T."/>
            <person name="Noel C.J."/>
            <person name="Dacks J.B."/>
            <person name="Foster P.G."/>
            <person name="Simillion C."/>
            <person name="Van de Peer Y."/>
            <person name="Miranda-Saavedra D."/>
            <person name="Barton G.J."/>
            <person name="Westrop G.D."/>
            <person name="Mueller S."/>
            <person name="Dessi D."/>
            <person name="Fiori P.L."/>
            <person name="Ren Q."/>
            <person name="Paulsen I."/>
            <person name="Zhang H."/>
            <person name="Bastida-Corcuera F.D."/>
            <person name="Simoes-Barbosa A."/>
            <person name="Brown M.T."/>
            <person name="Hayes R.D."/>
            <person name="Mukherjee M."/>
            <person name="Okumura C.Y."/>
            <person name="Schneider R."/>
            <person name="Smith A.J."/>
            <person name="Vanacova S."/>
            <person name="Villalvazo M."/>
            <person name="Haas B.J."/>
            <person name="Pertea M."/>
            <person name="Feldblyum T.V."/>
            <person name="Utterback T.R."/>
            <person name="Shu C.L."/>
            <person name="Osoegawa K."/>
            <person name="de Jong P.J."/>
            <person name="Hrdy I."/>
            <person name="Horvathova L."/>
            <person name="Zubacova Z."/>
            <person name="Dolezal P."/>
            <person name="Malik S.B."/>
            <person name="Logsdon J.M. Jr."/>
            <person name="Henze K."/>
            <person name="Gupta A."/>
            <person name="Wang C.C."/>
            <person name="Dunne R.L."/>
            <person name="Upcroft J.A."/>
            <person name="Upcroft P."/>
            <person name="White O."/>
            <person name="Salzberg S.L."/>
            <person name="Tang P."/>
            <person name="Chiu C.-H."/>
            <person name="Lee Y.-S."/>
            <person name="Embley T.M."/>
            <person name="Coombs G.H."/>
            <person name="Mottram J.C."/>
            <person name="Tachezy J."/>
            <person name="Fraser-Liggett C.M."/>
            <person name="Johnson P.J."/>
        </authorList>
    </citation>
    <scope>NUCLEOTIDE SEQUENCE [LARGE SCALE GENOMIC DNA]</scope>
    <source>
        <strain evidence="2">G3</strain>
    </source>
</reference>
<dbReference type="AlphaFoldDB" id="A2FAD0"/>
<gene>
    <name evidence="2" type="ORF">TVAG_332570</name>
</gene>
<dbReference type="KEGG" id="tva:4755940"/>
<evidence type="ECO:0000256" key="1">
    <source>
        <dbReference type="SAM" id="MobiDB-lite"/>
    </source>
</evidence>
<organism evidence="2 3">
    <name type="scientific">Trichomonas vaginalis (strain ATCC PRA-98 / G3)</name>
    <dbReference type="NCBI Taxonomy" id="412133"/>
    <lineage>
        <taxon>Eukaryota</taxon>
        <taxon>Metamonada</taxon>
        <taxon>Parabasalia</taxon>
        <taxon>Trichomonadida</taxon>
        <taxon>Trichomonadidae</taxon>
        <taxon>Trichomonas</taxon>
    </lineage>
</organism>
<name>A2FAD0_TRIV3</name>
<proteinExistence type="predicted"/>
<dbReference type="EMBL" id="DS113686">
    <property type="protein sequence ID" value="EAX98147.1"/>
    <property type="molecule type" value="Genomic_DNA"/>
</dbReference>
<dbReference type="RefSeq" id="XP_001311077.1">
    <property type="nucleotide sequence ID" value="XM_001311076.1"/>
</dbReference>
<dbReference type="VEuPathDB" id="TrichDB:TVAG_332570"/>
<sequence>MLAFAILTSSSITHRPPPRPRPPQRHPRYYASTAETENDWGGFISHVGGGGRIYNQRAESNRIGIYYP</sequence>
<dbReference type="Proteomes" id="UP000001542">
    <property type="component" value="Unassembled WGS sequence"/>
</dbReference>
<evidence type="ECO:0000313" key="3">
    <source>
        <dbReference type="Proteomes" id="UP000001542"/>
    </source>
</evidence>
<reference evidence="2" key="1">
    <citation type="submission" date="2006-10" db="EMBL/GenBank/DDBJ databases">
        <authorList>
            <person name="Amadeo P."/>
            <person name="Zhao Q."/>
            <person name="Wortman J."/>
            <person name="Fraser-Liggett C."/>
            <person name="Carlton J."/>
        </authorList>
    </citation>
    <scope>NUCLEOTIDE SEQUENCE</scope>
    <source>
        <strain evidence="2">G3</strain>
    </source>
</reference>
<dbReference type="InParanoid" id="A2FAD0"/>